<proteinExistence type="predicted"/>
<protein>
    <submittedName>
        <fullName evidence="1">Tail tubular protein</fullName>
    </submittedName>
</protein>
<organism evidence="1">
    <name type="scientific">Siphoviridae sp. ct7Qv4</name>
    <dbReference type="NCBI Taxonomy" id="2827786"/>
    <lineage>
        <taxon>Viruses</taxon>
        <taxon>Duplodnaviria</taxon>
        <taxon>Heunggongvirae</taxon>
        <taxon>Uroviricota</taxon>
        <taxon>Caudoviricetes</taxon>
    </lineage>
</organism>
<name>A0A8S5SNQ1_9CAUD</name>
<reference evidence="1" key="1">
    <citation type="journal article" date="2021" name="Proc. Natl. Acad. Sci. U.S.A.">
        <title>A Catalog of Tens of Thousands of Viruses from Human Metagenomes Reveals Hidden Associations with Chronic Diseases.</title>
        <authorList>
            <person name="Tisza M.J."/>
            <person name="Buck C.B."/>
        </authorList>
    </citation>
    <scope>NUCLEOTIDE SEQUENCE</scope>
    <source>
        <strain evidence="1">Ct7Qv4</strain>
    </source>
</reference>
<accession>A0A8S5SNQ1</accession>
<sequence length="198" mass="23470">MGDDMDTCNAEDIKYLALSLLGRKDKPNFVTSTEPEVVKINFIYPQVMYHTLQRYRWGFARKYIELQKSDVVGGRYKNNFILPQDFLYLRGCYSNDRFTSVIRDRELNVVDGFINTDSEKCFIEYTRYVEENKLPQYFIEYIKFKIALDLCMDLTGDTDLLQILDKREAFEWINATNIDARQQRVKEVDTGVFVDVRR</sequence>
<dbReference type="EMBL" id="BK032632">
    <property type="protein sequence ID" value="DAF52311.1"/>
    <property type="molecule type" value="Genomic_DNA"/>
</dbReference>
<evidence type="ECO:0000313" key="1">
    <source>
        <dbReference type="EMBL" id="DAF52311.1"/>
    </source>
</evidence>